<feature type="transmembrane region" description="Helical" evidence="7">
    <location>
        <begin position="12"/>
        <end position="29"/>
    </location>
</feature>
<feature type="transmembrane region" description="Helical" evidence="7">
    <location>
        <begin position="238"/>
        <end position="258"/>
    </location>
</feature>
<evidence type="ECO:0000256" key="7">
    <source>
        <dbReference type="SAM" id="Phobius"/>
    </source>
</evidence>
<dbReference type="EMBL" id="JAQQWP010000010">
    <property type="protein sequence ID" value="KAK8096715.1"/>
    <property type="molecule type" value="Genomic_DNA"/>
</dbReference>
<comment type="caution">
    <text evidence="9">The sequence shown here is derived from an EMBL/GenBank/DDBJ whole genome shotgun (WGS) entry which is preliminary data.</text>
</comment>
<feature type="transmembrane region" description="Helical" evidence="7">
    <location>
        <begin position="205"/>
        <end position="226"/>
    </location>
</feature>
<feature type="transmembrane region" description="Helical" evidence="7">
    <location>
        <begin position="41"/>
        <end position="62"/>
    </location>
</feature>
<dbReference type="Pfam" id="PF20684">
    <property type="entry name" value="Fung_rhodopsin"/>
    <property type="match status" value="1"/>
</dbReference>
<dbReference type="GO" id="GO:0016020">
    <property type="term" value="C:membrane"/>
    <property type="evidence" value="ECO:0007669"/>
    <property type="project" value="UniProtKB-SubCell"/>
</dbReference>
<organism evidence="9 10">
    <name type="scientific">Apiospora kogelbergensis</name>
    <dbReference type="NCBI Taxonomy" id="1337665"/>
    <lineage>
        <taxon>Eukaryota</taxon>
        <taxon>Fungi</taxon>
        <taxon>Dikarya</taxon>
        <taxon>Ascomycota</taxon>
        <taxon>Pezizomycotina</taxon>
        <taxon>Sordariomycetes</taxon>
        <taxon>Xylariomycetidae</taxon>
        <taxon>Amphisphaeriales</taxon>
        <taxon>Apiosporaceae</taxon>
        <taxon>Apiospora</taxon>
    </lineage>
</organism>
<evidence type="ECO:0000256" key="2">
    <source>
        <dbReference type="ARBA" id="ARBA00022692"/>
    </source>
</evidence>
<keyword evidence="10" id="KW-1185">Reference proteome</keyword>
<dbReference type="PANTHER" id="PTHR33048">
    <property type="entry name" value="PTH11-LIKE INTEGRAL MEMBRANE PROTEIN (AFU_ORTHOLOGUE AFUA_5G11245)"/>
    <property type="match status" value="1"/>
</dbReference>
<keyword evidence="3 7" id="KW-1133">Transmembrane helix</keyword>
<dbReference type="PANTHER" id="PTHR33048:SF166">
    <property type="entry name" value="PTH11-LIKE INTEGRAL MEMBRANE PROTEIN"/>
    <property type="match status" value="1"/>
</dbReference>
<evidence type="ECO:0000313" key="9">
    <source>
        <dbReference type="EMBL" id="KAK8096715.1"/>
    </source>
</evidence>
<feature type="domain" description="Rhodopsin" evidence="8">
    <location>
        <begin position="47"/>
        <end position="258"/>
    </location>
</feature>
<protein>
    <recommendedName>
        <fullName evidence="8">Rhodopsin domain-containing protein</fullName>
    </recommendedName>
</protein>
<evidence type="ECO:0000256" key="5">
    <source>
        <dbReference type="ARBA" id="ARBA00038359"/>
    </source>
</evidence>
<evidence type="ECO:0000313" key="10">
    <source>
        <dbReference type="Proteomes" id="UP001392437"/>
    </source>
</evidence>
<feature type="compositionally biased region" description="Polar residues" evidence="6">
    <location>
        <begin position="298"/>
        <end position="311"/>
    </location>
</feature>
<feature type="transmembrane region" description="Helical" evidence="7">
    <location>
        <begin position="125"/>
        <end position="147"/>
    </location>
</feature>
<evidence type="ECO:0000256" key="1">
    <source>
        <dbReference type="ARBA" id="ARBA00004141"/>
    </source>
</evidence>
<evidence type="ECO:0000259" key="8">
    <source>
        <dbReference type="Pfam" id="PF20684"/>
    </source>
</evidence>
<dbReference type="Proteomes" id="UP001392437">
    <property type="component" value="Unassembled WGS sequence"/>
</dbReference>
<comment type="similarity">
    <text evidence="5">Belongs to the SAT4 family.</text>
</comment>
<evidence type="ECO:0000256" key="6">
    <source>
        <dbReference type="SAM" id="MobiDB-lite"/>
    </source>
</evidence>
<feature type="transmembrane region" description="Helical" evidence="7">
    <location>
        <begin position="89"/>
        <end position="113"/>
    </location>
</feature>
<name>A0AAW0Q7J0_9PEZI</name>
<dbReference type="AlphaFoldDB" id="A0AAW0Q7J0"/>
<feature type="transmembrane region" description="Helical" evidence="7">
    <location>
        <begin position="172"/>
        <end position="193"/>
    </location>
</feature>
<proteinExistence type="inferred from homology"/>
<dbReference type="InterPro" id="IPR049326">
    <property type="entry name" value="Rhodopsin_dom_fungi"/>
</dbReference>
<reference evidence="9 10" key="1">
    <citation type="submission" date="2023-01" db="EMBL/GenBank/DDBJ databases">
        <title>Analysis of 21 Apiospora genomes using comparative genomics revels a genus with tremendous synthesis potential of carbohydrate active enzymes and secondary metabolites.</title>
        <authorList>
            <person name="Sorensen T."/>
        </authorList>
    </citation>
    <scope>NUCLEOTIDE SEQUENCE [LARGE SCALE GENOMIC DNA]</scope>
    <source>
        <strain evidence="9 10">CBS 117206</strain>
    </source>
</reference>
<sequence>MPSGITTAETLDYISSALSLAILLLRLSLEFRRQREFDLNFYLASASIASVVGRLVATHYYIKFGAVGETPAGSGSEHVDPDEAKVGEILVLVARILFTATLWLQICLILSFYARLVHGVTMVTWALRIVWIAVVSTFIAVVLATFLECRPFELYWKKAPEVDYCTRAYAQLLLQTCSNSVLDVVVLIIAYPLTRLPKHSWSTRARLYVLVGMGLMCIGITIARAVQIFQQPNQNIRSIWASVQIAVAIFVGNAPSIYGSLKLLKRARTTSDHDRSFGIAESNDSNRPPPLVGLHSVLGNTDADTTPTSTS</sequence>
<feature type="region of interest" description="Disordered" evidence="6">
    <location>
        <begin position="275"/>
        <end position="311"/>
    </location>
</feature>
<gene>
    <name evidence="9" type="ORF">PG999_012659</name>
</gene>
<evidence type="ECO:0000256" key="4">
    <source>
        <dbReference type="ARBA" id="ARBA00023136"/>
    </source>
</evidence>
<dbReference type="InterPro" id="IPR052337">
    <property type="entry name" value="SAT4-like"/>
</dbReference>
<accession>A0AAW0Q7J0</accession>
<keyword evidence="2 7" id="KW-0812">Transmembrane</keyword>
<keyword evidence="4 7" id="KW-0472">Membrane</keyword>
<comment type="subcellular location">
    <subcellularLocation>
        <location evidence="1">Membrane</location>
        <topology evidence="1">Multi-pass membrane protein</topology>
    </subcellularLocation>
</comment>
<evidence type="ECO:0000256" key="3">
    <source>
        <dbReference type="ARBA" id="ARBA00022989"/>
    </source>
</evidence>